<accession>C5BK76</accession>
<dbReference type="eggNOG" id="COG0665">
    <property type="taxonomic scope" value="Bacteria"/>
</dbReference>
<dbReference type="Pfam" id="PF04820">
    <property type="entry name" value="Trp_halogenase"/>
    <property type="match status" value="1"/>
</dbReference>
<dbReference type="GO" id="GO:0004497">
    <property type="term" value="F:monooxygenase activity"/>
    <property type="evidence" value="ECO:0007669"/>
    <property type="project" value="InterPro"/>
</dbReference>
<dbReference type="InterPro" id="IPR033856">
    <property type="entry name" value="Trp_halogen"/>
</dbReference>
<dbReference type="SMR" id="C5BK76"/>
<dbReference type="OrthoDB" id="7178350at2"/>
<dbReference type="PANTHER" id="PTHR43747">
    <property type="entry name" value="FAD-BINDING PROTEIN"/>
    <property type="match status" value="1"/>
</dbReference>
<dbReference type="SUPFAM" id="SSF51905">
    <property type="entry name" value="FAD/NAD(P)-binding domain"/>
    <property type="match status" value="1"/>
</dbReference>
<dbReference type="EMBL" id="CP001614">
    <property type="protein sequence ID" value="ACR12780.1"/>
    <property type="molecule type" value="Genomic_DNA"/>
</dbReference>
<dbReference type="KEGG" id="ttu:TERTU_2326"/>
<proteinExistence type="predicted"/>
<dbReference type="InterPro" id="IPR036188">
    <property type="entry name" value="FAD/NAD-bd_sf"/>
</dbReference>
<evidence type="ECO:0000256" key="2">
    <source>
        <dbReference type="PIRSR" id="PIRSR011396-2"/>
    </source>
</evidence>
<sequence length="513" mass="57026">MNPSQVKRVIIVGGGTSGWMCAAAIARASPPNTSITLIESSDIGVIGVGEATIPTLIEFNRFLGINENDLIRECHGTFKLGIEFSDWQALGKSYFHPFGFYGRDTPDFPFHQLWLRLKHMETQGLAPAEAAGEISDFNLCTAAAYQGRFAPAQGGADTILATMRHAYHLDSRLYGKMLRRYAEAKGVTRIEANIVKASCSPEGGFIESVLLESGESVCGDLFIDCSGFKSLLIEDAMQSEFVDWSHYLLCDRAIALPTELSGSPLPYTRATAGDAGWRWRIPLQTRMGNGHVYSSQFTDDDTALRDLQNAIDGTSLAEPLPLRFKPGHRHEFWVKNCVAIGLAGGFIEPLESTSIHLTQVGIQRLIQFWPAHGVNYAETAHYNSEMTEDYERIRDFIVLHYKATDREDTAFWRAVKNMAVPDSLSNRMELFRSSGRVVDIPQDLFRPHSWLAVMLGQKVQPRNYDAFVDRIPVESLLANMQHLKDAVNKTAASLPGHQDYINRCCAAAESSRV</sequence>
<dbReference type="Proteomes" id="UP000009080">
    <property type="component" value="Chromosome"/>
</dbReference>
<dbReference type="GO" id="GO:0000166">
    <property type="term" value="F:nucleotide binding"/>
    <property type="evidence" value="ECO:0007669"/>
    <property type="project" value="UniProtKB-KW"/>
</dbReference>
<keyword evidence="2" id="KW-0274">FAD</keyword>
<feature type="binding site" evidence="2">
    <location>
        <position position="79"/>
    </location>
    <ligand>
        <name>7-chloro-L-tryptophan</name>
        <dbReference type="ChEBI" id="CHEBI:58713"/>
    </ligand>
</feature>
<feature type="active site" evidence="1">
    <location>
        <position position="79"/>
    </location>
</feature>
<feature type="binding site" evidence="2">
    <location>
        <position position="351"/>
    </location>
    <ligand>
        <name>L-tryptophan</name>
        <dbReference type="ChEBI" id="CHEBI:57912"/>
    </ligand>
</feature>
<organism evidence="3 4">
    <name type="scientific">Teredinibacter turnerae (strain ATCC 39867 / T7901)</name>
    <dbReference type="NCBI Taxonomy" id="377629"/>
    <lineage>
        <taxon>Bacteria</taxon>
        <taxon>Pseudomonadati</taxon>
        <taxon>Pseudomonadota</taxon>
        <taxon>Gammaproteobacteria</taxon>
        <taxon>Cellvibrionales</taxon>
        <taxon>Cellvibrionaceae</taxon>
        <taxon>Teredinibacter</taxon>
    </lineage>
</organism>
<feature type="binding site" evidence="2">
    <location>
        <position position="342"/>
    </location>
    <ligand>
        <name>FAD</name>
        <dbReference type="ChEBI" id="CHEBI:57692"/>
    </ligand>
</feature>
<evidence type="ECO:0000313" key="3">
    <source>
        <dbReference type="EMBL" id="ACR12780.1"/>
    </source>
</evidence>
<reference evidence="3 4" key="1">
    <citation type="journal article" date="2009" name="PLoS ONE">
        <title>The complete genome of Teredinibacter turnerae T7901: an intracellular endosymbiont of marine wood-boring bivalves (shipworms).</title>
        <authorList>
            <person name="Yang J.C."/>
            <person name="Madupu R."/>
            <person name="Durkin A.S."/>
            <person name="Ekborg N.A."/>
            <person name="Pedamallu C.S."/>
            <person name="Hostetler J.B."/>
            <person name="Radune D."/>
            <person name="Toms B.S."/>
            <person name="Henrissat B."/>
            <person name="Coutinho P.M."/>
            <person name="Schwarz S."/>
            <person name="Field L."/>
            <person name="Trindade-Silva A.E."/>
            <person name="Soares C.A.G."/>
            <person name="Elshahawi S."/>
            <person name="Hanora A."/>
            <person name="Schmidt E.W."/>
            <person name="Haygood M.G."/>
            <person name="Posfai J."/>
            <person name="Benner J."/>
            <person name="Madinger C."/>
            <person name="Nove J."/>
            <person name="Anton B."/>
            <person name="Chaudhary K."/>
            <person name="Foster J."/>
            <person name="Holman A."/>
            <person name="Kumar S."/>
            <person name="Lessard P.A."/>
            <person name="Luyten Y.A."/>
            <person name="Slatko B."/>
            <person name="Wood N."/>
            <person name="Wu B."/>
            <person name="Teplitski M."/>
            <person name="Mougous J.D."/>
            <person name="Ward N."/>
            <person name="Eisen J.A."/>
            <person name="Badger J.H."/>
            <person name="Distel D.L."/>
        </authorList>
    </citation>
    <scope>NUCLEOTIDE SEQUENCE [LARGE SCALE GENOMIC DNA]</scope>
    <source>
        <strain evidence="4">ATCC 39867 / T7901</strain>
    </source>
</reference>
<dbReference type="Gene3D" id="3.50.50.60">
    <property type="entry name" value="FAD/NAD(P)-binding domain"/>
    <property type="match status" value="1"/>
</dbReference>
<dbReference type="STRING" id="377629.TERTU_2326"/>
<dbReference type="PANTHER" id="PTHR43747:SF4">
    <property type="entry name" value="FLAVIN-DEPENDENT TRYPTOPHAN HALOGENASE"/>
    <property type="match status" value="1"/>
</dbReference>
<evidence type="ECO:0000256" key="1">
    <source>
        <dbReference type="PIRSR" id="PIRSR011396-1"/>
    </source>
</evidence>
<dbReference type="PIRSF" id="PIRSF011396">
    <property type="entry name" value="Trp_halogenase"/>
    <property type="match status" value="1"/>
</dbReference>
<dbReference type="AlphaFoldDB" id="C5BK76"/>
<keyword evidence="4" id="KW-1185">Reference proteome</keyword>
<gene>
    <name evidence="3" type="ordered locus">TERTU_2326</name>
</gene>
<dbReference type="InterPro" id="IPR050816">
    <property type="entry name" value="Flavin-dep_Halogenase_NPB"/>
</dbReference>
<dbReference type="InterPro" id="IPR006905">
    <property type="entry name" value="Flavin_halogenase"/>
</dbReference>
<evidence type="ECO:0000313" key="4">
    <source>
        <dbReference type="Proteomes" id="UP000009080"/>
    </source>
</evidence>
<protein>
    <submittedName>
        <fullName evidence="3">Tryptophan halogenase</fullName>
    </submittedName>
</protein>
<dbReference type="RefSeq" id="WP_015818892.1">
    <property type="nucleotide sequence ID" value="NC_012997.1"/>
</dbReference>
<dbReference type="HOGENOM" id="CLU_022247_1_0_6"/>
<name>C5BK76_TERTT</name>
<keyword evidence="2" id="KW-0547">Nucleotide-binding</keyword>
<feature type="binding site" evidence="2">
    <location>
        <position position="355"/>
    </location>
    <ligand>
        <name>FAD</name>
        <dbReference type="ChEBI" id="CHEBI:57692"/>
    </ligand>
</feature>
<keyword evidence="2" id="KW-0285">Flavoprotein</keyword>